<dbReference type="SUPFAM" id="SSF53807">
    <property type="entry name" value="Helical backbone' metal receptor"/>
    <property type="match status" value="1"/>
</dbReference>
<sequence>MDYTYHFRHYMTKQHLFLAFMLLLAWACSSPKNEKSSPELQEIKLDYAVGFRLYQGVGYKVAEVSKGFPGDHQPFRYLIKEDSSTDVPEEDYDAIISPSVQDIILTSTTQVPHLVALEIPSRLIAFPNLDLISSSPIRKRIDKGLVQELGSGANYNTEKIIDLSPDLLMISTLGENLKELQLLTKANIPTVINGDYVEQHPLGRAEWIKFTGALTGTFEQAVVSFDDIKNNYLSLKRDVQEASFTSTPTVLSGNMYRDIWYAPAGNNWGAIFLEDAGADYIFKDQESTGSLQLNYEVVLDKGLNADIWISTAEFGTLKQMEKADSRYTQFNAFKTGNVYTFAKTRGATGGLEYFELGYTRPDIILKDLIKIFHPGLLPDYKPYFYQKLN</sequence>
<keyword evidence="1" id="KW-0732">Signal</keyword>
<name>A0ABQ1V9E6_9BACT</name>
<dbReference type="EMBL" id="BMIU01000018">
    <property type="protein sequence ID" value="GGF41863.1"/>
    <property type="molecule type" value="Genomic_DNA"/>
</dbReference>
<dbReference type="Gene3D" id="3.40.50.1980">
    <property type="entry name" value="Nitrogenase molybdenum iron protein domain"/>
    <property type="match status" value="2"/>
</dbReference>
<evidence type="ECO:0000256" key="1">
    <source>
        <dbReference type="SAM" id="SignalP"/>
    </source>
</evidence>
<dbReference type="PANTHER" id="PTHR30535:SF34">
    <property type="entry name" value="MOLYBDATE-BINDING PROTEIN MOLA"/>
    <property type="match status" value="1"/>
</dbReference>
<keyword evidence="4" id="KW-1185">Reference proteome</keyword>
<feature type="chain" id="PRO_5047123939" evidence="1">
    <location>
        <begin position="28"/>
        <end position="389"/>
    </location>
</feature>
<organism evidence="3 4">
    <name type="scientific">Echinicola rosea</name>
    <dbReference type="NCBI Taxonomy" id="1807691"/>
    <lineage>
        <taxon>Bacteria</taxon>
        <taxon>Pseudomonadati</taxon>
        <taxon>Bacteroidota</taxon>
        <taxon>Cytophagia</taxon>
        <taxon>Cytophagales</taxon>
        <taxon>Cyclobacteriaceae</taxon>
        <taxon>Echinicola</taxon>
    </lineage>
</organism>
<protein>
    <submittedName>
        <fullName evidence="3">ABC transporter substrate-binding protein</fullName>
    </submittedName>
</protein>
<reference evidence="4" key="1">
    <citation type="journal article" date="2019" name="Int. J. Syst. Evol. Microbiol.">
        <title>The Global Catalogue of Microorganisms (GCM) 10K type strain sequencing project: providing services to taxonomists for standard genome sequencing and annotation.</title>
        <authorList>
            <consortium name="The Broad Institute Genomics Platform"/>
            <consortium name="The Broad Institute Genome Sequencing Center for Infectious Disease"/>
            <person name="Wu L."/>
            <person name="Ma J."/>
        </authorList>
    </citation>
    <scope>NUCLEOTIDE SEQUENCE [LARGE SCALE GENOMIC DNA]</scope>
    <source>
        <strain evidence="4">CGMCC 1.15407</strain>
    </source>
</reference>
<dbReference type="RefSeq" id="WP_229683472.1">
    <property type="nucleotide sequence ID" value="NZ_BMIU01000018.1"/>
</dbReference>
<feature type="domain" description="Fe/B12 periplasmic-binding" evidence="2">
    <location>
        <begin position="102"/>
        <end position="376"/>
    </location>
</feature>
<dbReference type="Proteomes" id="UP000647339">
    <property type="component" value="Unassembled WGS sequence"/>
</dbReference>
<accession>A0ABQ1V9E6</accession>
<gene>
    <name evidence="3" type="ORF">GCM10011339_32990</name>
</gene>
<evidence type="ECO:0000313" key="3">
    <source>
        <dbReference type="EMBL" id="GGF41863.1"/>
    </source>
</evidence>
<dbReference type="Pfam" id="PF01497">
    <property type="entry name" value="Peripla_BP_2"/>
    <property type="match status" value="1"/>
</dbReference>
<proteinExistence type="predicted"/>
<dbReference type="InterPro" id="IPR050902">
    <property type="entry name" value="ABC_Transporter_SBP"/>
</dbReference>
<evidence type="ECO:0000259" key="2">
    <source>
        <dbReference type="PROSITE" id="PS50983"/>
    </source>
</evidence>
<feature type="signal peptide" evidence="1">
    <location>
        <begin position="1"/>
        <end position="27"/>
    </location>
</feature>
<dbReference type="PROSITE" id="PS50983">
    <property type="entry name" value="FE_B12_PBP"/>
    <property type="match status" value="1"/>
</dbReference>
<comment type="caution">
    <text evidence="3">The sequence shown here is derived from an EMBL/GenBank/DDBJ whole genome shotgun (WGS) entry which is preliminary data.</text>
</comment>
<dbReference type="PANTHER" id="PTHR30535">
    <property type="entry name" value="VITAMIN B12-BINDING PROTEIN"/>
    <property type="match status" value="1"/>
</dbReference>
<dbReference type="InterPro" id="IPR002491">
    <property type="entry name" value="ABC_transptr_periplasmic_BD"/>
</dbReference>
<evidence type="ECO:0000313" key="4">
    <source>
        <dbReference type="Proteomes" id="UP000647339"/>
    </source>
</evidence>